<evidence type="ECO:0000256" key="2">
    <source>
        <dbReference type="ARBA" id="ARBA00018808"/>
    </source>
</evidence>
<evidence type="ECO:0000256" key="7">
    <source>
        <dbReference type="ARBA" id="ARBA00023157"/>
    </source>
</evidence>
<evidence type="ECO:0000256" key="5">
    <source>
        <dbReference type="ARBA" id="ARBA00022729"/>
    </source>
</evidence>
<keyword evidence="8" id="KW-0395">Inflammatory response</keyword>
<name>A0A4Z2FLG5_9TELE</name>
<dbReference type="OrthoDB" id="8547623at2759"/>
<dbReference type="GO" id="GO:0006935">
    <property type="term" value="P:chemotaxis"/>
    <property type="evidence" value="ECO:0007669"/>
    <property type="project" value="UniProtKB-KW"/>
</dbReference>
<evidence type="ECO:0000256" key="9">
    <source>
        <dbReference type="ARBA" id="ARBA00032785"/>
    </source>
</evidence>
<protein>
    <recommendedName>
        <fullName evidence="2">Retinoic acid receptor responder protein 2</fullName>
    </recommendedName>
    <alternativeName>
        <fullName evidence="9">Chemerin</fullName>
    </alternativeName>
</protein>
<sequence>MKMAAGLLLLVCVGAVVHSARAQDSYRGLPGDYKKGVDLALEQLNTHPGVQHNFRFWRSVAKSDIESGFGVKYFYHQFYLKPTTCDKGATVSDSQTCPFRNDRPLIDCAVCYKTASDQIESSPKPYVHCMQRPRLTEGMRTARLEHCRQMNYNSGAPTLLAVSTGTK</sequence>
<dbReference type="GO" id="GO:0005102">
    <property type="term" value="F:signaling receptor binding"/>
    <property type="evidence" value="ECO:0007669"/>
    <property type="project" value="InterPro"/>
</dbReference>
<evidence type="ECO:0000256" key="4">
    <source>
        <dbReference type="ARBA" id="ARBA00022525"/>
    </source>
</evidence>
<dbReference type="InterPro" id="IPR046350">
    <property type="entry name" value="Cystatin_sf"/>
</dbReference>
<dbReference type="PANTHER" id="PTHR15106">
    <property type="entry name" value="RETINOIC ACID RECEPTOR RESPONDER PROTEIN 2"/>
    <property type="match status" value="1"/>
</dbReference>
<evidence type="ECO:0000313" key="12">
    <source>
        <dbReference type="Proteomes" id="UP000314294"/>
    </source>
</evidence>
<dbReference type="AlphaFoldDB" id="A0A4Z2FLG5"/>
<dbReference type="Proteomes" id="UP000314294">
    <property type="component" value="Unassembled WGS sequence"/>
</dbReference>
<keyword evidence="7" id="KW-1015">Disulfide bond</keyword>
<dbReference type="InterPro" id="IPR029562">
    <property type="entry name" value="Chemerin"/>
</dbReference>
<evidence type="ECO:0000256" key="10">
    <source>
        <dbReference type="SAM" id="SignalP"/>
    </source>
</evidence>
<proteinExistence type="predicted"/>
<evidence type="ECO:0000256" key="6">
    <source>
        <dbReference type="ARBA" id="ARBA00022782"/>
    </source>
</evidence>
<evidence type="ECO:0000256" key="8">
    <source>
        <dbReference type="ARBA" id="ARBA00023198"/>
    </source>
</evidence>
<keyword evidence="4" id="KW-0964">Secreted</keyword>
<organism evidence="11 12">
    <name type="scientific">Liparis tanakae</name>
    <name type="common">Tanaka's snailfish</name>
    <dbReference type="NCBI Taxonomy" id="230148"/>
    <lineage>
        <taxon>Eukaryota</taxon>
        <taxon>Metazoa</taxon>
        <taxon>Chordata</taxon>
        <taxon>Craniata</taxon>
        <taxon>Vertebrata</taxon>
        <taxon>Euteleostomi</taxon>
        <taxon>Actinopterygii</taxon>
        <taxon>Neopterygii</taxon>
        <taxon>Teleostei</taxon>
        <taxon>Neoteleostei</taxon>
        <taxon>Acanthomorphata</taxon>
        <taxon>Eupercaria</taxon>
        <taxon>Perciformes</taxon>
        <taxon>Cottioidei</taxon>
        <taxon>Cottales</taxon>
        <taxon>Liparidae</taxon>
        <taxon>Liparis</taxon>
    </lineage>
</organism>
<keyword evidence="12" id="KW-1185">Reference proteome</keyword>
<dbReference type="GO" id="GO:0050994">
    <property type="term" value="P:regulation of lipid catabolic process"/>
    <property type="evidence" value="ECO:0007669"/>
    <property type="project" value="InterPro"/>
</dbReference>
<feature type="chain" id="PRO_5021440082" description="Retinoic acid receptor responder protein 2" evidence="10">
    <location>
        <begin position="23"/>
        <end position="167"/>
    </location>
</feature>
<dbReference type="GO" id="GO:0005576">
    <property type="term" value="C:extracellular region"/>
    <property type="evidence" value="ECO:0007669"/>
    <property type="project" value="UniProtKB-SubCell"/>
</dbReference>
<gene>
    <name evidence="11" type="ORF">EYF80_048198</name>
</gene>
<comment type="caution">
    <text evidence="11">The sequence shown here is derived from an EMBL/GenBank/DDBJ whole genome shotgun (WGS) entry which is preliminary data.</text>
</comment>
<dbReference type="Gene3D" id="3.10.450.10">
    <property type="match status" value="1"/>
</dbReference>
<keyword evidence="5 10" id="KW-0732">Signal</keyword>
<dbReference type="SUPFAM" id="SSF54403">
    <property type="entry name" value="Cystatin/monellin"/>
    <property type="match status" value="1"/>
</dbReference>
<evidence type="ECO:0000256" key="1">
    <source>
        <dbReference type="ARBA" id="ARBA00004613"/>
    </source>
</evidence>
<keyword evidence="6" id="KW-0221">Differentiation</keyword>
<dbReference type="GO" id="GO:0006954">
    <property type="term" value="P:inflammatory response"/>
    <property type="evidence" value="ECO:0007669"/>
    <property type="project" value="UniProtKB-KW"/>
</dbReference>
<evidence type="ECO:0000256" key="3">
    <source>
        <dbReference type="ARBA" id="ARBA00022500"/>
    </source>
</evidence>
<comment type="subcellular location">
    <subcellularLocation>
        <location evidence="1">Secreted</location>
    </subcellularLocation>
</comment>
<keyword evidence="3" id="KW-0145">Chemotaxis</keyword>
<reference evidence="11 12" key="1">
    <citation type="submission" date="2019-03" db="EMBL/GenBank/DDBJ databases">
        <title>First draft genome of Liparis tanakae, snailfish: a comprehensive survey of snailfish specific genes.</title>
        <authorList>
            <person name="Kim W."/>
            <person name="Song I."/>
            <person name="Jeong J.-H."/>
            <person name="Kim D."/>
            <person name="Kim S."/>
            <person name="Ryu S."/>
            <person name="Song J.Y."/>
            <person name="Lee S.K."/>
        </authorList>
    </citation>
    <scope>NUCLEOTIDE SEQUENCE [LARGE SCALE GENOMIC DNA]</scope>
    <source>
        <tissue evidence="11">Muscle</tissue>
    </source>
</reference>
<dbReference type="EMBL" id="SRLO01001092">
    <property type="protein sequence ID" value="TNN41624.1"/>
    <property type="molecule type" value="Genomic_DNA"/>
</dbReference>
<accession>A0A4Z2FLG5</accession>
<dbReference type="PANTHER" id="PTHR15106:SF2">
    <property type="entry name" value="RETINOIC ACID RECEPTOR RESPONDER PROTEIN 2"/>
    <property type="match status" value="1"/>
</dbReference>
<evidence type="ECO:0000313" key="11">
    <source>
        <dbReference type="EMBL" id="TNN41624.1"/>
    </source>
</evidence>
<feature type="signal peptide" evidence="10">
    <location>
        <begin position="1"/>
        <end position="22"/>
    </location>
</feature>
<dbReference type="GO" id="GO:0030154">
    <property type="term" value="P:cell differentiation"/>
    <property type="evidence" value="ECO:0007669"/>
    <property type="project" value="UniProtKB-KW"/>
</dbReference>